<gene>
    <name evidence="1" type="ORF">GCM10009775_23920</name>
</gene>
<evidence type="ECO:0000313" key="2">
    <source>
        <dbReference type="Proteomes" id="UP001501343"/>
    </source>
</evidence>
<organism evidence="1 2">
    <name type="scientific">Microbacterium aoyamense</name>
    <dbReference type="NCBI Taxonomy" id="344166"/>
    <lineage>
        <taxon>Bacteria</taxon>
        <taxon>Bacillati</taxon>
        <taxon>Actinomycetota</taxon>
        <taxon>Actinomycetes</taxon>
        <taxon>Micrococcales</taxon>
        <taxon>Microbacteriaceae</taxon>
        <taxon>Microbacterium</taxon>
    </lineage>
</organism>
<reference evidence="1 2" key="1">
    <citation type="journal article" date="2019" name="Int. J. Syst. Evol. Microbiol.">
        <title>The Global Catalogue of Microorganisms (GCM) 10K type strain sequencing project: providing services to taxonomists for standard genome sequencing and annotation.</title>
        <authorList>
            <consortium name="The Broad Institute Genomics Platform"/>
            <consortium name="The Broad Institute Genome Sequencing Center for Infectious Disease"/>
            <person name="Wu L."/>
            <person name="Ma J."/>
        </authorList>
    </citation>
    <scope>NUCLEOTIDE SEQUENCE [LARGE SCALE GENOMIC DNA]</scope>
    <source>
        <strain evidence="1 2">JCM 14900</strain>
    </source>
</reference>
<evidence type="ECO:0000313" key="1">
    <source>
        <dbReference type="EMBL" id="GAA1930977.1"/>
    </source>
</evidence>
<accession>A0ABN2PVY9</accession>
<dbReference type="InterPro" id="IPR027056">
    <property type="entry name" value="Gluconate_2DH_su3"/>
</dbReference>
<keyword evidence="2" id="KW-1185">Reference proteome</keyword>
<comment type="caution">
    <text evidence="1">The sequence shown here is derived from an EMBL/GenBank/DDBJ whole genome shotgun (WGS) entry which is preliminary data.</text>
</comment>
<proteinExistence type="predicted"/>
<dbReference type="EMBL" id="BAAAOF010000004">
    <property type="protein sequence ID" value="GAA1930977.1"/>
    <property type="molecule type" value="Genomic_DNA"/>
</dbReference>
<dbReference type="Pfam" id="PF13618">
    <property type="entry name" value="Gluconate_2-dh3"/>
    <property type="match status" value="1"/>
</dbReference>
<protein>
    <submittedName>
        <fullName evidence="1">Gluconate 2-dehydrogenase subunit 3 family protein</fullName>
    </submittedName>
</protein>
<dbReference type="Proteomes" id="UP001501343">
    <property type="component" value="Unassembled WGS sequence"/>
</dbReference>
<dbReference type="RefSeq" id="WP_248148066.1">
    <property type="nucleotide sequence ID" value="NZ_BAAAOF010000004.1"/>
</dbReference>
<sequence>MTEDELGTFFTPEQHATVAALVADIIPSDDEHPGAREAGVVDFIDGALAGHDAAWQPAYTVALTGLADYCLAEFGGTYETLADDARGVVLAGLSAGELNGTDATWTKGFFGVLWQHTVQGFLCDPVYGGNKDMVGWKAVGFPGAQYGYGPEFQYGRGTPLPMPVPREAMKKLAEEHPEKFFNAYSYSN</sequence>
<name>A0ABN2PVY9_9MICO</name>